<evidence type="ECO:0000256" key="9">
    <source>
        <dbReference type="ARBA" id="ARBA00061535"/>
    </source>
</evidence>
<comment type="catalytic activity">
    <reaction evidence="7 15">
        <text>N-terminal L-lysyl-[protein] + L-leucyl-tRNA(Leu) = N-terminal L-leucyl-L-lysyl-[protein] + tRNA(Leu) + H(+)</text>
        <dbReference type="Rhea" id="RHEA:12340"/>
        <dbReference type="Rhea" id="RHEA-COMP:9613"/>
        <dbReference type="Rhea" id="RHEA-COMP:9622"/>
        <dbReference type="Rhea" id="RHEA-COMP:12670"/>
        <dbReference type="Rhea" id="RHEA-COMP:12671"/>
        <dbReference type="ChEBI" id="CHEBI:15378"/>
        <dbReference type="ChEBI" id="CHEBI:65249"/>
        <dbReference type="ChEBI" id="CHEBI:78442"/>
        <dbReference type="ChEBI" id="CHEBI:78494"/>
        <dbReference type="ChEBI" id="CHEBI:133043"/>
        <dbReference type="EC" id="2.3.2.6"/>
    </reaction>
</comment>
<evidence type="ECO:0000256" key="13">
    <source>
        <dbReference type="ARBA" id="ARBA00077165"/>
    </source>
</evidence>
<dbReference type="Pfam" id="PF03588">
    <property type="entry name" value="Leu_Phe_trans"/>
    <property type="match status" value="1"/>
</dbReference>
<gene>
    <name evidence="15" type="primary">aat</name>
    <name evidence="16" type="ORF">BTO08_03000</name>
</gene>
<proteinExistence type="inferred from homology"/>
<dbReference type="EC" id="2.3.2.6" evidence="10 15"/>
<dbReference type="SUPFAM" id="SSF55729">
    <property type="entry name" value="Acyl-CoA N-acyltransferases (Nat)"/>
    <property type="match status" value="1"/>
</dbReference>
<name>A0A2S7VY21_PHOAN</name>
<dbReference type="InterPro" id="IPR042221">
    <property type="entry name" value="Leu/Phe-tRNA_Trfase_N"/>
</dbReference>
<comment type="caution">
    <text evidence="16">The sequence shown here is derived from an EMBL/GenBank/DDBJ whole genome shotgun (WGS) entry which is preliminary data.</text>
</comment>
<dbReference type="PANTHER" id="PTHR30098:SF2">
    <property type="entry name" value="LEUCYL_PHENYLALANYL-TRNA--PROTEIN TRANSFERASE"/>
    <property type="match status" value="1"/>
</dbReference>
<keyword evidence="3 15" id="KW-0808">Transferase</keyword>
<dbReference type="RefSeq" id="WP_105059835.1">
    <property type="nucleotide sequence ID" value="NZ_MSCJ01000001.1"/>
</dbReference>
<evidence type="ECO:0000256" key="14">
    <source>
        <dbReference type="ARBA" id="ARBA00083640"/>
    </source>
</evidence>
<reference evidence="16 17" key="1">
    <citation type="submission" date="2016-12" db="EMBL/GenBank/DDBJ databases">
        <title>Diversity of luminous bacteria.</title>
        <authorList>
            <person name="Yoshizawa S."/>
            <person name="Kogure K."/>
        </authorList>
    </citation>
    <scope>NUCLEOTIDE SEQUENCE [LARGE SCALE GENOMIC DNA]</scope>
    <source>
        <strain evidence="16 17">LC1-200</strain>
    </source>
</reference>
<evidence type="ECO:0000256" key="6">
    <source>
        <dbReference type="ARBA" id="ARBA00050652"/>
    </source>
</evidence>
<keyword evidence="4 15" id="KW-0012">Acyltransferase</keyword>
<evidence type="ECO:0000256" key="7">
    <source>
        <dbReference type="ARBA" id="ARBA00051538"/>
    </source>
</evidence>
<dbReference type="GO" id="GO:0005737">
    <property type="term" value="C:cytoplasm"/>
    <property type="evidence" value="ECO:0007669"/>
    <property type="project" value="UniProtKB-SubCell"/>
</dbReference>
<comment type="catalytic activity">
    <reaction evidence="6 15">
        <text>N-terminal L-arginyl-[protein] + L-leucyl-tRNA(Leu) = N-terminal L-leucyl-L-arginyl-[protein] + tRNA(Leu) + H(+)</text>
        <dbReference type="Rhea" id="RHEA:50416"/>
        <dbReference type="Rhea" id="RHEA-COMP:9613"/>
        <dbReference type="Rhea" id="RHEA-COMP:9622"/>
        <dbReference type="Rhea" id="RHEA-COMP:12672"/>
        <dbReference type="Rhea" id="RHEA-COMP:12673"/>
        <dbReference type="ChEBI" id="CHEBI:15378"/>
        <dbReference type="ChEBI" id="CHEBI:64719"/>
        <dbReference type="ChEBI" id="CHEBI:78442"/>
        <dbReference type="ChEBI" id="CHEBI:78494"/>
        <dbReference type="ChEBI" id="CHEBI:133044"/>
        <dbReference type="EC" id="2.3.2.6"/>
    </reaction>
</comment>
<dbReference type="GO" id="GO:0008914">
    <property type="term" value="F:leucyl-tRNA--protein transferase activity"/>
    <property type="evidence" value="ECO:0007669"/>
    <property type="project" value="UniProtKB-UniRule"/>
</dbReference>
<dbReference type="AlphaFoldDB" id="A0A2S7VY21"/>
<protein>
    <recommendedName>
        <fullName evidence="11 15">Leucyl/phenylalanyl-tRNA--protein transferase</fullName>
        <ecNumber evidence="10 15">2.3.2.6</ecNumber>
    </recommendedName>
    <alternativeName>
        <fullName evidence="12 15">L/F-transferase</fullName>
    </alternativeName>
    <alternativeName>
        <fullName evidence="13 15">Leucyltransferase</fullName>
    </alternativeName>
    <alternativeName>
        <fullName evidence="14 15">Phenyalanyltransferase</fullName>
    </alternativeName>
</protein>
<sequence length="237" mass="26883">MTIYLPEIDSSTYQFPHPSNALSEPNGLLAMGGDLSPKRLQTAYREGIFPWFSEGEPLLWWSPTPRGVFYPHTFMPSKSLKKFFRKSGYTVTINKACHDVIRHCASCRGPEQTWITEEMISAYQRLHTLGICHSVEVWANEKLVGGFYGIEIGTVFCGESMFSLADNASKIALWQFCRYFSGLGGTLIDCQMMNPHLESLGAETFERSLFLEHLYQQRDIILPVETYLSHVLPIAQA</sequence>
<dbReference type="HAMAP" id="MF_00688">
    <property type="entry name" value="Leu_Phe_trans"/>
    <property type="match status" value="1"/>
</dbReference>
<evidence type="ECO:0000256" key="8">
    <source>
        <dbReference type="ARBA" id="ARBA00054043"/>
    </source>
</evidence>
<evidence type="ECO:0000256" key="2">
    <source>
        <dbReference type="ARBA" id="ARBA00022490"/>
    </source>
</evidence>
<evidence type="ECO:0000256" key="5">
    <source>
        <dbReference type="ARBA" id="ARBA00050607"/>
    </source>
</evidence>
<dbReference type="PANTHER" id="PTHR30098">
    <property type="entry name" value="LEUCYL/PHENYLALANYL-TRNA--PROTEIN TRANSFERASE"/>
    <property type="match status" value="1"/>
</dbReference>
<dbReference type="Proteomes" id="UP000238730">
    <property type="component" value="Unassembled WGS sequence"/>
</dbReference>
<evidence type="ECO:0000256" key="3">
    <source>
        <dbReference type="ARBA" id="ARBA00022679"/>
    </source>
</evidence>
<dbReference type="GO" id="GO:0030163">
    <property type="term" value="P:protein catabolic process"/>
    <property type="evidence" value="ECO:0007669"/>
    <property type="project" value="UniProtKB-UniRule"/>
</dbReference>
<comment type="similarity">
    <text evidence="9 15">Belongs to the L/F-transferase family.</text>
</comment>
<dbReference type="InterPro" id="IPR004616">
    <property type="entry name" value="Leu/Phe-tRNA_Trfase"/>
</dbReference>
<organism evidence="16 17">
    <name type="scientific">Photobacterium angustum</name>
    <dbReference type="NCBI Taxonomy" id="661"/>
    <lineage>
        <taxon>Bacteria</taxon>
        <taxon>Pseudomonadati</taxon>
        <taxon>Pseudomonadota</taxon>
        <taxon>Gammaproteobacteria</taxon>
        <taxon>Vibrionales</taxon>
        <taxon>Vibrionaceae</taxon>
        <taxon>Photobacterium</taxon>
    </lineage>
</organism>
<evidence type="ECO:0000256" key="11">
    <source>
        <dbReference type="ARBA" id="ARBA00074372"/>
    </source>
</evidence>
<dbReference type="Gene3D" id="3.30.70.3550">
    <property type="entry name" value="Leucyl/phenylalanyl-tRNA-protein transferase, N-terminal domain"/>
    <property type="match status" value="1"/>
</dbReference>
<evidence type="ECO:0000313" key="17">
    <source>
        <dbReference type="Proteomes" id="UP000238730"/>
    </source>
</evidence>
<evidence type="ECO:0000313" key="16">
    <source>
        <dbReference type="EMBL" id="PQJ66464.1"/>
    </source>
</evidence>
<dbReference type="InterPro" id="IPR016181">
    <property type="entry name" value="Acyl_CoA_acyltransferase"/>
</dbReference>
<evidence type="ECO:0000256" key="15">
    <source>
        <dbReference type="HAMAP-Rule" id="MF_00688"/>
    </source>
</evidence>
<dbReference type="NCBIfam" id="TIGR00667">
    <property type="entry name" value="aat"/>
    <property type="match status" value="1"/>
</dbReference>
<accession>A0A2S7VY21</accession>
<comment type="catalytic activity">
    <reaction evidence="5 15">
        <text>L-phenylalanyl-tRNA(Phe) + an N-terminal L-alpha-aminoacyl-[protein] = an N-terminal L-phenylalanyl-L-alpha-aminoacyl-[protein] + tRNA(Phe)</text>
        <dbReference type="Rhea" id="RHEA:43632"/>
        <dbReference type="Rhea" id="RHEA-COMP:9668"/>
        <dbReference type="Rhea" id="RHEA-COMP:9699"/>
        <dbReference type="Rhea" id="RHEA-COMP:10636"/>
        <dbReference type="Rhea" id="RHEA-COMP:10637"/>
        <dbReference type="ChEBI" id="CHEBI:78442"/>
        <dbReference type="ChEBI" id="CHEBI:78531"/>
        <dbReference type="ChEBI" id="CHEBI:78597"/>
        <dbReference type="ChEBI" id="CHEBI:83561"/>
        <dbReference type="EC" id="2.3.2.6"/>
    </reaction>
</comment>
<evidence type="ECO:0000256" key="4">
    <source>
        <dbReference type="ARBA" id="ARBA00023315"/>
    </source>
</evidence>
<evidence type="ECO:0000256" key="1">
    <source>
        <dbReference type="ARBA" id="ARBA00004496"/>
    </source>
</evidence>
<dbReference type="Gene3D" id="3.40.630.70">
    <property type="entry name" value="Leucyl/phenylalanyl-tRNA-protein transferase, C-terminal domain"/>
    <property type="match status" value="1"/>
</dbReference>
<keyword evidence="2 15" id="KW-0963">Cytoplasm</keyword>
<evidence type="ECO:0000256" key="12">
    <source>
        <dbReference type="ARBA" id="ARBA00077136"/>
    </source>
</evidence>
<dbReference type="FunFam" id="3.30.70.3550:FF:000001">
    <property type="entry name" value="Leucyl/phenylalanyl-tRNA--protein transferase"/>
    <property type="match status" value="1"/>
</dbReference>
<comment type="function">
    <text evidence="8 15">Functions in the N-end rule pathway of protein degradation where it conjugates Leu, Phe and, less efficiently, Met from aminoacyl-tRNAs to the N-termini of proteins containing an N-terminal arginine or lysine.</text>
</comment>
<comment type="subcellular location">
    <subcellularLocation>
        <location evidence="1 15">Cytoplasm</location>
    </subcellularLocation>
</comment>
<evidence type="ECO:0000256" key="10">
    <source>
        <dbReference type="ARBA" id="ARBA00066767"/>
    </source>
</evidence>
<dbReference type="OrthoDB" id="9790282at2"/>
<dbReference type="InterPro" id="IPR042203">
    <property type="entry name" value="Leu/Phe-tRNA_Trfase_C"/>
</dbReference>
<dbReference type="EMBL" id="MSCJ01000001">
    <property type="protein sequence ID" value="PQJ66464.1"/>
    <property type="molecule type" value="Genomic_DNA"/>
</dbReference>